<organism evidence="2">
    <name type="scientific">Bifidobacterium longum subsp. infantis CCUG 52486</name>
    <dbReference type="NCBI Taxonomy" id="537937"/>
    <lineage>
        <taxon>Bacteria</taxon>
        <taxon>Bacillati</taxon>
        <taxon>Actinomycetota</taxon>
        <taxon>Actinomycetes</taxon>
        <taxon>Bifidobacteriales</taxon>
        <taxon>Bifidobacteriaceae</taxon>
        <taxon>Bifidobacterium</taxon>
    </lineage>
</organism>
<dbReference type="EMBL" id="DS990238">
    <property type="protein sequence ID" value="EEQ54439.1"/>
    <property type="molecule type" value="Genomic_DNA"/>
</dbReference>
<dbReference type="HOGENOM" id="CLU_2477110_0_0_11"/>
<evidence type="ECO:0000256" key="1">
    <source>
        <dbReference type="SAM" id="MobiDB-lite"/>
    </source>
</evidence>
<proteinExistence type="predicted"/>
<reference evidence="2" key="1">
    <citation type="submission" date="2008-08" db="EMBL/GenBank/DDBJ databases">
        <title>Annotation of Bifidobacterium longum subsp. infantis CCUG 52486.</title>
        <authorList>
            <consortium name="The Broad Institute Genome Sequencing Platform"/>
            <person name="Gougoulias C."/>
            <person name="Tuohy K.M."/>
            <person name="Gibson G.R."/>
            <person name="Ward D."/>
            <person name="Mehta T."/>
            <person name="Young S."/>
            <person name="Jaffe D."/>
            <person name="Gnerre S."/>
            <person name="Berlin A."/>
            <person name="Heiman D."/>
            <person name="Hepburn T."/>
            <person name="Shea T."/>
            <person name="Sykes S."/>
            <person name="Alvarado L."/>
            <person name="Kodira C."/>
            <person name="Borodovsky M."/>
            <person name="Lander E."/>
            <person name="Galagan J."/>
            <person name="Nusbaum C."/>
            <person name="Birren B."/>
        </authorList>
    </citation>
    <scope>NUCLEOTIDE SEQUENCE [LARGE SCALE GENOMIC DNA]</scope>
    <source>
        <strain evidence="2">CCUG 52486</strain>
    </source>
</reference>
<name>C5E8U5_BIFLI</name>
<dbReference type="RefSeq" id="WP_007051503.1">
    <property type="nucleotide sequence ID" value="NZ_DS990238.1"/>
</dbReference>
<gene>
    <name evidence="2" type="ORF">BLIG_00389</name>
</gene>
<feature type="region of interest" description="Disordered" evidence="1">
    <location>
        <begin position="1"/>
        <end position="20"/>
    </location>
</feature>
<evidence type="ECO:0000313" key="2">
    <source>
        <dbReference type="EMBL" id="EEQ54439.1"/>
    </source>
</evidence>
<dbReference type="Proteomes" id="UP000005084">
    <property type="component" value="Unassembled WGS sequence"/>
</dbReference>
<protein>
    <submittedName>
        <fullName evidence="2">Uncharacterized protein</fullName>
    </submittedName>
</protein>
<sequence length="87" mass="9756">MRNIAKVTYTDGHTSEAPLTPRVITSCEEHAQKEGWAAGDGSRIRQSYYMAYLAMRFAGNTSKPYDQWLDDVDDIDVETPTAENPTV</sequence>
<accession>C5E8U5</accession>
<dbReference type="AlphaFoldDB" id="C5E8U5"/>